<evidence type="ECO:0000313" key="2">
    <source>
        <dbReference type="EMBL" id="CAD8213186.1"/>
    </source>
</evidence>
<dbReference type="Proteomes" id="UP000689195">
    <property type="component" value="Unassembled WGS sequence"/>
</dbReference>
<proteinExistence type="predicted"/>
<keyword evidence="3" id="KW-1185">Reference proteome</keyword>
<evidence type="ECO:0008006" key="4">
    <source>
        <dbReference type="Google" id="ProtNLM"/>
    </source>
</evidence>
<keyword evidence="1" id="KW-0812">Transmembrane</keyword>
<name>A0A8S1YFH3_9CILI</name>
<sequence length="165" mass="20428">MQIRQKRIMKNHGFRLLSINDNYFGNLFLLLIFQGRQRLELANLDTNQLCNNQWNLNLLYYTQMINRYRKSTSRVFNEYCLYQLERQMLIVFHLIQSYSLKIFIKDRMDKEEDIISFNGWTSQLHQFYMKFMIEIMFIIIIFQIKIRLKNITRFKLDYNNIRKLL</sequence>
<feature type="transmembrane region" description="Helical" evidence="1">
    <location>
        <begin position="12"/>
        <end position="33"/>
    </location>
</feature>
<evidence type="ECO:0000313" key="3">
    <source>
        <dbReference type="Proteomes" id="UP000689195"/>
    </source>
</evidence>
<protein>
    <recommendedName>
        <fullName evidence="4">Transmembrane protein</fullName>
    </recommendedName>
</protein>
<feature type="transmembrane region" description="Helical" evidence="1">
    <location>
        <begin position="127"/>
        <end position="146"/>
    </location>
</feature>
<comment type="caution">
    <text evidence="2">The sequence shown here is derived from an EMBL/GenBank/DDBJ whole genome shotgun (WGS) entry which is preliminary data.</text>
</comment>
<reference evidence="2" key="1">
    <citation type="submission" date="2021-01" db="EMBL/GenBank/DDBJ databases">
        <authorList>
            <consortium name="Genoscope - CEA"/>
            <person name="William W."/>
        </authorList>
    </citation>
    <scope>NUCLEOTIDE SEQUENCE</scope>
</reference>
<keyword evidence="1" id="KW-0472">Membrane</keyword>
<organism evidence="2 3">
    <name type="scientific">Paramecium pentaurelia</name>
    <dbReference type="NCBI Taxonomy" id="43138"/>
    <lineage>
        <taxon>Eukaryota</taxon>
        <taxon>Sar</taxon>
        <taxon>Alveolata</taxon>
        <taxon>Ciliophora</taxon>
        <taxon>Intramacronucleata</taxon>
        <taxon>Oligohymenophorea</taxon>
        <taxon>Peniculida</taxon>
        <taxon>Parameciidae</taxon>
        <taxon>Paramecium</taxon>
    </lineage>
</organism>
<keyword evidence="1" id="KW-1133">Transmembrane helix</keyword>
<dbReference type="AlphaFoldDB" id="A0A8S1YFH3"/>
<evidence type="ECO:0000256" key="1">
    <source>
        <dbReference type="SAM" id="Phobius"/>
    </source>
</evidence>
<dbReference type="EMBL" id="CAJJDO010000175">
    <property type="protein sequence ID" value="CAD8213186.1"/>
    <property type="molecule type" value="Genomic_DNA"/>
</dbReference>
<accession>A0A8S1YFH3</accession>
<gene>
    <name evidence="2" type="ORF">PPENT_87.1.T1750004</name>
</gene>